<feature type="transmembrane region" description="Helical" evidence="1">
    <location>
        <begin position="422"/>
        <end position="443"/>
    </location>
</feature>
<dbReference type="RefSeq" id="WP_229344433.1">
    <property type="nucleotide sequence ID" value="NZ_JAJFAT010000004.1"/>
</dbReference>
<dbReference type="Proteomes" id="UP001199296">
    <property type="component" value="Unassembled WGS sequence"/>
</dbReference>
<dbReference type="NCBIfam" id="TIGR02123">
    <property type="entry name" value="TRAP_fused"/>
    <property type="match status" value="1"/>
</dbReference>
<keyword evidence="1" id="KW-0812">Transmembrane</keyword>
<feature type="transmembrane region" description="Helical" evidence="1">
    <location>
        <begin position="153"/>
        <end position="173"/>
    </location>
</feature>
<organism evidence="3 4">
    <name type="scientific">Halanaerobium polyolivorans</name>
    <dbReference type="NCBI Taxonomy" id="2886943"/>
    <lineage>
        <taxon>Bacteria</taxon>
        <taxon>Bacillati</taxon>
        <taxon>Bacillota</taxon>
        <taxon>Clostridia</taxon>
        <taxon>Halanaerobiales</taxon>
        <taxon>Halanaerobiaceae</taxon>
        <taxon>Halanaerobium</taxon>
    </lineage>
</organism>
<feature type="transmembrane region" description="Helical" evidence="1">
    <location>
        <begin position="386"/>
        <end position="402"/>
    </location>
</feature>
<feature type="domain" description="TRAP C4-dicarboxylate transport system permease DctM subunit" evidence="2">
    <location>
        <begin position="136"/>
        <end position="571"/>
    </location>
</feature>
<feature type="transmembrane region" description="Helical" evidence="1">
    <location>
        <begin position="549"/>
        <end position="569"/>
    </location>
</feature>
<keyword evidence="4" id="KW-1185">Reference proteome</keyword>
<feature type="transmembrane region" description="Helical" evidence="1">
    <location>
        <begin position="361"/>
        <end position="380"/>
    </location>
</feature>
<name>A0AAW4WU79_9FIRM</name>
<evidence type="ECO:0000313" key="4">
    <source>
        <dbReference type="Proteomes" id="UP001199296"/>
    </source>
</evidence>
<dbReference type="Pfam" id="PF06808">
    <property type="entry name" value="DctM"/>
    <property type="match status" value="1"/>
</dbReference>
<dbReference type="EMBL" id="JAJFAT010000004">
    <property type="protein sequence ID" value="MCC3144561.1"/>
    <property type="molecule type" value="Genomic_DNA"/>
</dbReference>
<gene>
    <name evidence="3" type="ORF">LJ207_04385</name>
</gene>
<keyword evidence="1" id="KW-0472">Membrane</keyword>
<comment type="caution">
    <text evidence="3">The sequence shown here is derived from an EMBL/GenBank/DDBJ whole genome shotgun (WGS) entry which is preliminary data.</text>
</comment>
<sequence>MAQSEEAKLKKEHLKEDELLKKYDPSTDYRSYTGLAAIIITSIAVFTSLFHLYTAGFGVLLALKQRATHLGLIFTLIFLLYPAIKGKEDNKFIWGIDLLFALGSIAISSYIIINYEVLVRRAGMFTQLDNIMAVMAIIIVLEGTRRVIGPELPVISVLFLLYARFGPMMPGMLGHRGYSWTRIAQHMYFTTEGIFGIPLGVSATYIFLFLLLGAFAKRTGLGDLFIDLAMALTGRTTGGPAKAAVVSSGFMGSISGSSVANTVTTGSFTIPLMKKVGYNSQFAAAVEAAASTGGQIMPPIMGAAAFIMAEFIGVPYVTIARAAILPAILYYITVGLMVHFEAKKQGLEGMSEDLIPKFLTVLKTRGHMIAPLIIIFYYLFRGYTPLRAAYLGILVSFALSFLKEDTRMSLIDLVDTLKEGAISALGVAAACAAVGFIVGSTTLTGLGLKFTSLTVALARGNLFLALFFTMVACTILGTGLPTTATYIVLATMAAPALTHLGVPILASHLFVLYFGVVADLTPPAALAAYAGAGISGSNPLKTGLTAVKLAIAGFVVPFVFAYSPSLLLIDTTVIQVVLITATSILGVFALSAAVLGYLNRKTTLIERGLLIFGALGLLIPGWSTDLIGVVLVAFVVFLHYKDQFKINEAAA</sequence>
<reference evidence="3 4" key="1">
    <citation type="submission" date="2021-10" db="EMBL/GenBank/DDBJ databases">
        <authorList>
            <person name="Grouzdev D.S."/>
            <person name="Pantiukh K.S."/>
            <person name="Krutkina M.S."/>
        </authorList>
    </citation>
    <scope>NUCLEOTIDE SEQUENCE [LARGE SCALE GENOMIC DNA]</scope>
    <source>
        <strain evidence="3 4">Z-7514</strain>
    </source>
</reference>
<dbReference type="AlphaFoldDB" id="A0AAW4WU79"/>
<keyword evidence="1" id="KW-1133">Transmembrane helix</keyword>
<evidence type="ECO:0000313" key="3">
    <source>
        <dbReference type="EMBL" id="MCC3144561.1"/>
    </source>
</evidence>
<dbReference type="InterPro" id="IPR010656">
    <property type="entry name" value="DctM"/>
</dbReference>
<dbReference type="PANTHER" id="PTHR43849:SF2">
    <property type="entry name" value="BLL3936 PROTEIN"/>
    <property type="match status" value="1"/>
</dbReference>
<feature type="transmembrane region" description="Helical" evidence="1">
    <location>
        <begin position="463"/>
        <end position="489"/>
    </location>
</feature>
<feature type="transmembrane region" description="Helical" evidence="1">
    <location>
        <begin position="193"/>
        <end position="216"/>
    </location>
</feature>
<feature type="transmembrane region" description="Helical" evidence="1">
    <location>
        <begin position="576"/>
        <end position="598"/>
    </location>
</feature>
<feature type="transmembrane region" description="Helical" evidence="1">
    <location>
        <begin position="91"/>
        <end position="112"/>
    </location>
</feature>
<feature type="transmembrane region" description="Helical" evidence="1">
    <location>
        <begin position="66"/>
        <end position="84"/>
    </location>
</feature>
<feature type="transmembrane region" description="Helical" evidence="1">
    <location>
        <begin position="32"/>
        <end position="54"/>
    </location>
</feature>
<evidence type="ECO:0000259" key="2">
    <source>
        <dbReference type="Pfam" id="PF06808"/>
    </source>
</evidence>
<dbReference type="InterPro" id="IPR011853">
    <property type="entry name" value="TRAP_DctM-Dct_fused"/>
</dbReference>
<evidence type="ECO:0000256" key="1">
    <source>
        <dbReference type="SAM" id="Phobius"/>
    </source>
</evidence>
<feature type="transmembrane region" description="Helical" evidence="1">
    <location>
        <begin position="323"/>
        <end position="340"/>
    </location>
</feature>
<feature type="transmembrane region" description="Helical" evidence="1">
    <location>
        <begin position="610"/>
        <end position="638"/>
    </location>
</feature>
<dbReference type="PANTHER" id="PTHR43849">
    <property type="entry name" value="BLL3936 PROTEIN"/>
    <property type="match status" value="1"/>
</dbReference>
<proteinExistence type="predicted"/>
<protein>
    <submittedName>
        <fullName evidence="3">TRAP transporter permease</fullName>
    </submittedName>
</protein>
<accession>A0AAW4WU79</accession>
<feature type="transmembrane region" description="Helical" evidence="1">
    <location>
        <begin position="124"/>
        <end position="141"/>
    </location>
</feature>